<dbReference type="EMBL" id="MFEO01000021">
    <property type="protein sequence ID" value="OGE89398.1"/>
    <property type="molecule type" value="Genomic_DNA"/>
</dbReference>
<proteinExistence type="predicted"/>
<gene>
    <name evidence="1" type="ORF">A2722_00145</name>
</gene>
<name>A0A1F5PHJ9_9BACT</name>
<evidence type="ECO:0000313" key="2">
    <source>
        <dbReference type="Proteomes" id="UP000178377"/>
    </source>
</evidence>
<protein>
    <submittedName>
        <fullName evidence="1">Uncharacterized protein</fullName>
    </submittedName>
</protein>
<comment type="caution">
    <text evidence="1">The sequence shown here is derived from an EMBL/GenBank/DDBJ whole genome shotgun (WGS) entry which is preliminary data.</text>
</comment>
<dbReference type="AlphaFoldDB" id="A0A1F5PHJ9"/>
<evidence type="ECO:0000313" key="1">
    <source>
        <dbReference type="EMBL" id="OGE89398.1"/>
    </source>
</evidence>
<organism evidence="1 2">
    <name type="scientific">Candidatus Doudnabacteria bacterium RIFCSPHIGHO2_01_FULL_50_11</name>
    <dbReference type="NCBI Taxonomy" id="1817828"/>
    <lineage>
        <taxon>Bacteria</taxon>
        <taxon>Candidatus Doudnaibacteriota</taxon>
    </lineage>
</organism>
<dbReference type="Proteomes" id="UP000178377">
    <property type="component" value="Unassembled WGS sequence"/>
</dbReference>
<reference evidence="1 2" key="1">
    <citation type="journal article" date="2016" name="Nat. Commun.">
        <title>Thousands of microbial genomes shed light on interconnected biogeochemical processes in an aquifer system.</title>
        <authorList>
            <person name="Anantharaman K."/>
            <person name="Brown C.T."/>
            <person name="Hug L.A."/>
            <person name="Sharon I."/>
            <person name="Castelle C.J."/>
            <person name="Probst A.J."/>
            <person name="Thomas B.C."/>
            <person name="Singh A."/>
            <person name="Wilkins M.J."/>
            <person name="Karaoz U."/>
            <person name="Brodie E.L."/>
            <person name="Williams K.H."/>
            <person name="Hubbard S.S."/>
            <person name="Banfield J.F."/>
        </authorList>
    </citation>
    <scope>NUCLEOTIDE SEQUENCE [LARGE SCALE GENOMIC DNA]</scope>
</reference>
<sequence>MNNKGVKIFGTVRSKKWEETISAIRKVFSESGADVEIEEFPVGGATGATGRLTHSIQIHLLCKERVNRPDILAH</sequence>
<accession>A0A1F5PHJ9</accession>